<name>A0ACB7TQY0_HYAAI</name>
<reference evidence="1" key="1">
    <citation type="submission" date="2020-05" db="EMBL/GenBank/DDBJ databases">
        <title>Large-scale comparative analyses of tick genomes elucidate their genetic diversity and vector capacities.</title>
        <authorList>
            <person name="Jia N."/>
            <person name="Wang J."/>
            <person name="Shi W."/>
            <person name="Du L."/>
            <person name="Sun Y."/>
            <person name="Zhan W."/>
            <person name="Jiang J."/>
            <person name="Wang Q."/>
            <person name="Zhang B."/>
            <person name="Ji P."/>
            <person name="Sakyi L.B."/>
            <person name="Cui X."/>
            <person name="Yuan T."/>
            <person name="Jiang B."/>
            <person name="Yang W."/>
            <person name="Lam T.T.-Y."/>
            <person name="Chang Q."/>
            <person name="Ding S."/>
            <person name="Wang X."/>
            <person name="Zhu J."/>
            <person name="Ruan X."/>
            <person name="Zhao L."/>
            <person name="Wei J."/>
            <person name="Que T."/>
            <person name="Du C."/>
            <person name="Cheng J."/>
            <person name="Dai P."/>
            <person name="Han X."/>
            <person name="Huang E."/>
            <person name="Gao Y."/>
            <person name="Liu J."/>
            <person name="Shao H."/>
            <person name="Ye R."/>
            <person name="Li L."/>
            <person name="Wei W."/>
            <person name="Wang X."/>
            <person name="Wang C."/>
            <person name="Yang T."/>
            <person name="Huo Q."/>
            <person name="Li W."/>
            <person name="Guo W."/>
            <person name="Chen H."/>
            <person name="Zhou L."/>
            <person name="Ni X."/>
            <person name="Tian J."/>
            <person name="Zhou Y."/>
            <person name="Sheng Y."/>
            <person name="Liu T."/>
            <person name="Pan Y."/>
            <person name="Xia L."/>
            <person name="Li J."/>
            <person name="Zhao F."/>
            <person name="Cao W."/>
        </authorList>
    </citation>
    <scope>NUCLEOTIDE SEQUENCE</scope>
    <source>
        <strain evidence="1">Hyas-2018</strain>
    </source>
</reference>
<comment type="caution">
    <text evidence="1">The sequence shown here is derived from an EMBL/GenBank/DDBJ whole genome shotgun (WGS) entry which is preliminary data.</text>
</comment>
<proteinExistence type="predicted"/>
<organism evidence="1 2">
    <name type="scientific">Hyalomma asiaticum</name>
    <name type="common">Tick</name>
    <dbReference type="NCBI Taxonomy" id="266040"/>
    <lineage>
        <taxon>Eukaryota</taxon>
        <taxon>Metazoa</taxon>
        <taxon>Ecdysozoa</taxon>
        <taxon>Arthropoda</taxon>
        <taxon>Chelicerata</taxon>
        <taxon>Arachnida</taxon>
        <taxon>Acari</taxon>
        <taxon>Parasitiformes</taxon>
        <taxon>Ixodida</taxon>
        <taxon>Ixodoidea</taxon>
        <taxon>Ixodidae</taxon>
        <taxon>Hyalomminae</taxon>
        <taxon>Hyalomma</taxon>
    </lineage>
</organism>
<keyword evidence="2" id="KW-1185">Reference proteome</keyword>
<dbReference type="Proteomes" id="UP000821845">
    <property type="component" value="Chromosome 1"/>
</dbReference>
<protein>
    <submittedName>
        <fullName evidence="1">Uncharacterized protein</fullName>
    </submittedName>
</protein>
<evidence type="ECO:0000313" key="2">
    <source>
        <dbReference type="Proteomes" id="UP000821845"/>
    </source>
</evidence>
<gene>
    <name evidence="1" type="ORF">HPB50_024968</name>
</gene>
<sequence length="159" mass="17416">MSRDERIFVATSPNRGSDTGGPGAKRHSFAEARPKRAAESRPARKGCGRETSRPTTLDGRATAHGRGPSAAEIVRDSFRVKRLAPAPPWKVTLRKCSCSPLPRSRSRRRLKGNAAVVGIGTQRPFFLRRHARKDCATGCNFAERTPPPLEKHAIPVQSL</sequence>
<evidence type="ECO:0000313" key="1">
    <source>
        <dbReference type="EMBL" id="KAH6948531.1"/>
    </source>
</evidence>
<accession>A0ACB7TQY0</accession>
<dbReference type="EMBL" id="CM023481">
    <property type="protein sequence ID" value="KAH6948531.1"/>
    <property type="molecule type" value="Genomic_DNA"/>
</dbReference>